<dbReference type="GO" id="GO:0005737">
    <property type="term" value="C:cytoplasm"/>
    <property type="evidence" value="ECO:0007669"/>
    <property type="project" value="InterPro"/>
</dbReference>
<reference evidence="3 4" key="1">
    <citation type="submission" date="2016-10" db="EMBL/GenBank/DDBJ databases">
        <authorList>
            <person name="de Groot N.N."/>
        </authorList>
    </citation>
    <scope>NUCLEOTIDE SEQUENCE [LARGE SCALE GENOMIC DNA]</scope>
    <source>
        <strain evidence="3 4">CGMCC 4.7037</strain>
    </source>
</reference>
<dbReference type="PANTHER" id="PTHR10837">
    <property type="entry name" value="PEPTIDYLARGININE DEIMINASE"/>
    <property type="match status" value="1"/>
</dbReference>
<name>A0A1H6F1N9_9ACTN</name>
<protein>
    <submittedName>
        <fullName evidence="3">Protein-arginine deiminase (PAD)</fullName>
    </submittedName>
</protein>
<dbReference type="EMBL" id="FNVT01000034">
    <property type="protein sequence ID" value="SEH03271.1"/>
    <property type="molecule type" value="Genomic_DNA"/>
</dbReference>
<dbReference type="AlphaFoldDB" id="A0A1H6F1N9"/>
<dbReference type="Pfam" id="PF03068">
    <property type="entry name" value="PAD"/>
    <property type="match status" value="3"/>
</dbReference>
<dbReference type="SUPFAM" id="SSF55909">
    <property type="entry name" value="Pentein"/>
    <property type="match status" value="3"/>
</dbReference>
<dbReference type="InterPro" id="IPR013530">
    <property type="entry name" value="PAD_C"/>
</dbReference>
<evidence type="ECO:0000256" key="1">
    <source>
        <dbReference type="SAM" id="MobiDB-lite"/>
    </source>
</evidence>
<evidence type="ECO:0000259" key="2">
    <source>
        <dbReference type="Pfam" id="PF03068"/>
    </source>
</evidence>
<dbReference type="RefSeq" id="WP_160150757.1">
    <property type="nucleotide sequence ID" value="NZ_FNVT01000034.1"/>
</dbReference>
<proteinExistence type="predicted"/>
<evidence type="ECO:0000313" key="4">
    <source>
        <dbReference type="Proteomes" id="UP000236732"/>
    </source>
</evidence>
<dbReference type="GO" id="GO:0005509">
    <property type="term" value="F:calcium ion binding"/>
    <property type="evidence" value="ECO:0007669"/>
    <property type="project" value="InterPro"/>
</dbReference>
<sequence>MQIRPSPVPPGRAIVLANLNLDRGIPAGDRSLALDSRDDEINGADDLKDLTRLPRPAANGEVTPDSTFVALLDGGDRNRVRLFGPVGSDGKWQRVLGASVNPRRIATEYTAAYPGPDELLIESLTLPGAPVFDPADRNGKEIRLEWGYRVPGVGDVLEPRVVTIAPLLLPSNLEPVDRVYMTCLYDYDVTFNHPTLAEVIAALREVLGPDRVPVNTRPEPDGGVRYLPHDPFDPDAIGGLYLIDGHYFSDPWTQDEVKIGYCLLPGPRHTQVALHNPRGRDLGPWVSRLLPGKELGLFNDLDQVADDSISYGGNLEVSPPVEIETPPAPSGPAGPEIADPPRAPFGKIILGRGEVLAFTEVVPPEAADLEQELSGELGVPGWLFDLFEKYDFDLDRDVTSVGNTRPGERWRVVDAPIVDYGPRVFEIRRRDGLLDVYLLRLHAPGYRSFLEAQGVQPILPLDVSWLAVGHVDEFVTVVPSRAVDADAPRRDFRVVTASPQVAVDLLLAAKAYEPTDLFRGRQEIYSDDETGDLSLTDARRSVADVLGIHQEFNENLHRQKMLLIEERLRTQLDLGEGRLLRLPVLFAKPPGMAAGTLGLILHKETFNWTTAYTPNLVNLVVLDDLVLLPRPLGPRLRPREVNLILARQLGMELSAEQLARLAGEPHWARRGALVNDIAAIFGVSIGAVRNHPANNPMGQSVFGSDGRTYRQWERVWIPEKSIDLFEAYACCALERLSLRVRFVEDWDAYHMGLGELHCGINVQRTPREIDPGYQGPYWWET</sequence>
<dbReference type="Gene3D" id="3.75.10.10">
    <property type="entry name" value="L-arginine/glycine Amidinotransferase, Chain A"/>
    <property type="match status" value="2"/>
</dbReference>
<dbReference type="Proteomes" id="UP000236732">
    <property type="component" value="Unassembled WGS sequence"/>
</dbReference>
<feature type="domain" description="Protein-arginine deiminase C-terminal" evidence="2">
    <location>
        <begin position="723"/>
        <end position="766"/>
    </location>
</feature>
<keyword evidence="4" id="KW-1185">Reference proteome</keyword>
<gene>
    <name evidence="3" type="ORF">SAMN05444920_13475</name>
</gene>
<evidence type="ECO:0000313" key="3">
    <source>
        <dbReference type="EMBL" id="SEH03271.1"/>
    </source>
</evidence>
<feature type="domain" description="Protein-arginine deiminase C-terminal" evidence="2">
    <location>
        <begin position="447"/>
        <end position="637"/>
    </location>
</feature>
<dbReference type="OrthoDB" id="249764at2"/>
<organism evidence="3 4">
    <name type="scientific">Nonomuraea solani</name>
    <dbReference type="NCBI Taxonomy" id="1144553"/>
    <lineage>
        <taxon>Bacteria</taxon>
        <taxon>Bacillati</taxon>
        <taxon>Actinomycetota</taxon>
        <taxon>Actinomycetes</taxon>
        <taxon>Streptosporangiales</taxon>
        <taxon>Streptosporangiaceae</taxon>
        <taxon>Nonomuraea</taxon>
    </lineage>
</organism>
<dbReference type="InterPro" id="IPR004303">
    <property type="entry name" value="PAD"/>
</dbReference>
<dbReference type="PANTHER" id="PTHR10837:SF8">
    <property type="entry name" value="PROTEIN-ARGININE DEIMINASE"/>
    <property type="match status" value="1"/>
</dbReference>
<feature type="region of interest" description="Disordered" evidence="1">
    <location>
        <begin position="315"/>
        <end position="334"/>
    </location>
</feature>
<accession>A0A1H6F1N9</accession>
<feature type="domain" description="Protein-arginine deiminase C-terminal" evidence="2">
    <location>
        <begin position="249"/>
        <end position="324"/>
    </location>
</feature>
<dbReference type="GO" id="GO:0004668">
    <property type="term" value="F:protein-arginine deiminase activity"/>
    <property type="evidence" value="ECO:0007669"/>
    <property type="project" value="InterPro"/>
</dbReference>